<reference evidence="2" key="1">
    <citation type="submission" date="2020-06" db="EMBL/GenBank/DDBJ databases">
        <title>Novel chitinolytic bacterium.</title>
        <authorList>
            <person name="Ungkulpasvich U."/>
            <person name="Kosugi A."/>
            <person name="Uke A."/>
        </authorList>
    </citation>
    <scope>NUCLEOTIDE SEQUENCE</scope>
    <source>
        <strain evidence="2">UUS1-1</strain>
    </source>
</reference>
<feature type="chain" id="PRO_5035183382" description="DUF5626 domain-containing protein" evidence="1">
    <location>
        <begin position="27"/>
        <end position="173"/>
    </location>
</feature>
<accession>A0A8J6I1P4</accession>
<evidence type="ECO:0000313" key="3">
    <source>
        <dbReference type="Proteomes" id="UP000657177"/>
    </source>
</evidence>
<evidence type="ECO:0008006" key="4">
    <source>
        <dbReference type="Google" id="ProtNLM"/>
    </source>
</evidence>
<gene>
    <name evidence="2" type="ORF">G5B42_03730</name>
</gene>
<evidence type="ECO:0000313" key="2">
    <source>
        <dbReference type="EMBL" id="MBA2132652.1"/>
    </source>
</evidence>
<dbReference type="Proteomes" id="UP000657177">
    <property type="component" value="Unassembled WGS sequence"/>
</dbReference>
<evidence type="ECO:0000256" key="1">
    <source>
        <dbReference type="SAM" id="SignalP"/>
    </source>
</evidence>
<dbReference type="EMBL" id="JAAKDE010000006">
    <property type="protein sequence ID" value="MBA2132652.1"/>
    <property type="molecule type" value="Genomic_DNA"/>
</dbReference>
<sequence length="173" mass="19588">MKRSLLYPQFAGILFLLLLMVSQVYAADQPAHHKVRVEIPEILKMEMGSGEIAFDLARSKPEEPFPAAGYPVYYTPITTDQYIPVRVYSNGGKEWRLLISGVTEQGLKEGAIEWSLDGVNWLPLRTTGQVLTTGGYTNGWLELKVYFRLVLRGFEDVRPGQYKVQVNYQLSSV</sequence>
<dbReference type="AlphaFoldDB" id="A0A8J6I1P4"/>
<keyword evidence="3" id="KW-1185">Reference proteome</keyword>
<protein>
    <recommendedName>
        <fullName evidence="4">DUF5626 domain-containing protein</fullName>
    </recommendedName>
</protein>
<name>A0A8J6I1P4_9FIRM</name>
<dbReference type="RefSeq" id="WP_181339106.1">
    <property type="nucleotide sequence ID" value="NZ_JAAKDE010000006.1"/>
</dbReference>
<proteinExistence type="predicted"/>
<keyword evidence="1" id="KW-0732">Signal</keyword>
<organism evidence="2 3">
    <name type="scientific">Capillibacterium thermochitinicola</name>
    <dbReference type="NCBI Taxonomy" id="2699427"/>
    <lineage>
        <taxon>Bacteria</taxon>
        <taxon>Bacillati</taxon>
        <taxon>Bacillota</taxon>
        <taxon>Capillibacterium</taxon>
    </lineage>
</organism>
<feature type="signal peptide" evidence="1">
    <location>
        <begin position="1"/>
        <end position="26"/>
    </location>
</feature>
<comment type="caution">
    <text evidence="2">The sequence shown here is derived from an EMBL/GenBank/DDBJ whole genome shotgun (WGS) entry which is preliminary data.</text>
</comment>